<gene>
    <name evidence="1" type="ORF">SAMN04515671_1965</name>
</gene>
<dbReference type="AlphaFoldDB" id="A0A1H0MB43"/>
<evidence type="ECO:0000313" key="1">
    <source>
        <dbReference type="EMBL" id="SDO77633.1"/>
    </source>
</evidence>
<dbReference type="Proteomes" id="UP000198741">
    <property type="component" value="Chromosome I"/>
</dbReference>
<dbReference type="OrthoDB" id="5195559at2"/>
<protein>
    <recommendedName>
        <fullName evidence="3">Excreted virulence factor EspC, type VII ESX diderm</fullName>
    </recommendedName>
</protein>
<name>A0A1H0MB43_9ACTN</name>
<organism evidence="1 2">
    <name type="scientific">Nakamurella panacisegetis</name>
    <dbReference type="NCBI Taxonomy" id="1090615"/>
    <lineage>
        <taxon>Bacteria</taxon>
        <taxon>Bacillati</taxon>
        <taxon>Actinomycetota</taxon>
        <taxon>Actinomycetes</taxon>
        <taxon>Nakamurellales</taxon>
        <taxon>Nakamurellaceae</taxon>
        <taxon>Nakamurella</taxon>
    </lineage>
</organism>
<proteinExistence type="predicted"/>
<keyword evidence="2" id="KW-1185">Reference proteome</keyword>
<evidence type="ECO:0000313" key="2">
    <source>
        <dbReference type="Proteomes" id="UP000198741"/>
    </source>
</evidence>
<accession>A0A1H0MB43</accession>
<evidence type="ECO:0008006" key="3">
    <source>
        <dbReference type="Google" id="ProtNLM"/>
    </source>
</evidence>
<dbReference type="STRING" id="1090615.SAMN04515671_1965"/>
<reference evidence="1 2" key="1">
    <citation type="submission" date="2016-10" db="EMBL/GenBank/DDBJ databases">
        <authorList>
            <person name="de Groot N.N."/>
        </authorList>
    </citation>
    <scope>NUCLEOTIDE SEQUENCE [LARGE SCALE GENOMIC DNA]</scope>
    <source>
        <strain evidence="2">P4-7,KCTC 19426,CECT 7604</strain>
    </source>
</reference>
<sequence length="110" mass="11375">MSTPHAQYPYAALQSVGANLRGISEQIGSKSKGAFDIAGLTQDQSRINDAIGHFRSEWEASVKKLGENIGGFGELSTQIGTIAAQTDEELAKAMRPGGSAGGPQGSARAV</sequence>
<dbReference type="RefSeq" id="WP_090475798.1">
    <property type="nucleotide sequence ID" value="NZ_LT629710.1"/>
</dbReference>
<dbReference type="EMBL" id="LT629710">
    <property type="protein sequence ID" value="SDO77633.1"/>
    <property type="molecule type" value="Genomic_DNA"/>
</dbReference>